<feature type="region of interest" description="Disordered" evidence="7">
    <location>
        <begin position="810"/>
        <end position="847"/>
    </location>
</feature>
<evidence type="ECO:0000256" key="7">
    <source>
        <dbReference type="SAM" id="MobiDB-lite"/>
    </source>
</evidence>
<accession>A0A0N4V1N6</accession>
<feature type="region of interest" description="Disordered" evidence="7">
    <location>
        <begin position="597"/>
        <end position="624"/>
    </location>
</feature>
<keyword evidence="5" id="KW-0539">Nucleus</keyword>
<dbReference type="SUPFAM" id="SSF48452">
    <property type="entry name" value="TPR-like"/>
    <property type="match status" value="1"/>
</dbReference>
<dbReference type="Proteomes" id="UP000274131">
    <property type="component" value="Unassembled WGS sequence"/>
</dbReference>
<dbReference type="Pfam" id="PF05843">
    <property type="entry name" value="Suf"/>
    <property type="match status" value="1"/>
</dbReference>
<dbReference type="InterPro" id="IPR011990">
    <property type="entry name" value="TPR-like_helical_dom_sf"/>
</dbReference>
<evidence type="ECO:0000259" key="8">
    <source>
        <dbReference type="PROSITE" id="PS50102"/>
    </source>
</evidence>
<keyword evidence="4" id="KW-0508">mRNA splicing</keyword>
<evidence type="ECO:0000256" key="3">
    <source>
        <dbReference type="ARBA" id="ARBA00022737"/>
    </source>
</evidence>
<dbReference type="InterPro" id="IPR003107">
    <property type="entry name" value="HAT"/>
</dbReference>
<dbReference type="InterPro" id="IPR035979">
    <property type="entry name" value="RBD_domain_sf"/>
</dbReference>
<feature type="compositionally biased region" description="Basic and acidic residues" evidence="7">
    <location>
        <begin position="605"/>
        <end position="619"/>
    </location>
</feature>
<feature type="domain" description="RRM" evidence="8">
    <location>
        <begin position="720"/>
        <end position="808"/>
    </location>
</feature>
<sequence>MSGEDRSLNVDDGEEQEGDNEMQDEDGLEPSDLLDKKISDLQVALEESPDDYDNRIELINLLRKNGDLEALREHRRTMCEKFTMYPEFWLEWIEDEKEYGGDKEVVEELFVKACRDFHSPKIYLEYAQSACGVSIAHAEEVMEEAVSKIGLRYDCSFLIWNSYLDLEKMIMSSMDGELAAERRQKILKLYGRMLRIPHMDMTQSWNDYCAFLGSSPDETVKAAYEKALKFLPELDGFENRLKETSTLEEQLDILCDYVEFEKKGGDPTRIQMAYERALVASASTPNANLWLEYGAWIDFELKLPSVAVDVYSRAVRHSPCAALWQQYFTALERANMASEIDAKWANALGTITTAGEGLALYRTRIYSLRRLAVKEAQAGSHPVDYKRVIDAFDEGEEFLKSRFGARWDSPKAQFRKNYAHFLYTHAKQPKKGFSIWNDILASGSGHMASAWIEASNLERYFGSLNNARTLLYKAVNSASDYPHMAFDALIQFERETGTLEELDKALVRVNAQASRIAARPQKKKLKSETKEVGKSGLNRSKKPNVEEENELNQPKVIKRTVTKKSDEEAAGDFHSADLQIKRPKVVDKDGFAVPQFPFKPQTVGSKEEQASGMETDKEGPSGSTKTVFISNLDYKVPEEKIKEIFPEAKEVRLVYRGNLNKVALNIGYGYVDFPDTASAVKALAMDRFPIDGRPMYVSGYNPHEKGERSEFRYAVGLEKNKIFVQNVHFDATPEQLREVFAGFGVVKDVRIVTHKSGKSRGRAYIEFEDNEAAKNATEAEIVLLSNFPPYIFSIIFSDRKLIVALSNPPKREDQDLTEPNSSEKQDPSLKKPFPSNKQGQGLMKPAALLVRPRNKVNLVPRVVSQRKQEGRVDTQSGGVAQSSTKSEESTSGPSSNSGMKLSNEQFRKFL</sequence>
<evidence type="ECO:0000313" key="11">
    <source>
        <dbReference type="WBParaSite" id="EVEC_0000387001-mRNA-1"/>
    </source>
</evidence>
<comment type="subcellular location">
    <subcellularLocation>
        <location evidence="1">Nucleus</location>
    </subcellularLocation>
</comment>
<dbReference type="STRING" id="51028.A0A0N4V1N6"/>
<feature type="domain" description="RRM" evidence="8">
    <location>
        <begin position="625"/>
        <end position="702"/>
    </location>
</feature>
<evidence type="ECO:0000256" key="4">
    <source>
        <dbReference type="ARBA" id="ARBA00023187"/>
    </source>
</evidence>
<keyword evidence="2" id="KW-0507">mRNA processing</keyword>
<evidence type="ECO:0000256" key="5">
    <source>
        <dbReference type="ARBA" id="ARBA00023242"/>
    </source>
</evidence>
<proteinExistence type="predicted"/>
<feature type="compositionally biased region" description="Low complexity" evidence="7">
    <location>
        <begin position="889"/>
        <end position="898"/>
    </location>
</feature>
<reference evidence="9 10" key="2">
    <citation type="submission" date="2018-10" db="EMBL/GenBank/DDBJ databases">
        <authorList>
            <consortium name="Pathogen Informatics"/>
        </authorList>
    </citation>
    <scope>NUCLEOTIDE SEQUENCE [LARGE SCALE GENOMIC DNA]</scope>
</reference>
<feature type="region of interest" description="Disordered" evidence="7">
    <location>
        <begin position="518"/>
        <end position="554"/>
    </location>
</feature>
<dbReference type="OrthoDB" id="6921389at2759"/>
<dbReference type="Gene3D" id="1.25.40.10">
    <property type="entry name" value="Tetratricopeptide repeat domain"/>
    <property type="match status" value="2"/>
</dbReference>
<dbReference type="GO" id="GO:0006397">
    <property type="term" value="P:mRNA processing"/>
    <property type="evidence" value="ECO:0007669"/>
    <property type="project" value="UniProtKB-KW"/>
</dbReference>
<keyword evidence="6" id="KW-0694">RNA-binding</keyword>
<name>A0A0N4V1N6_ENTVE</name>
<dbReference type="EMBL" id="UXUI01007628">
    <property type="protein sequence ID" value="VDD88435.1"/>
    <property type="molecule type" value="Genomic_DNA"/>
</dbReference>
<reference evidence="11" key="1">
    <citation type="submission" date="2017-02" db="UniProtKB">
        <authorList>
            <consortium name="WormBaseParasite"/>
        </authorList>
    </citation>
    <scope>IDENTIFICATION</scope>
</reference>
<dbReference type="SUPFAM" id="SSF54928">
    <property type="entry name" value="RNA-binding domain, RBD"/>
    <property type="match status" value="1"/>
</dbReference>
<evidence type="ECO:0000313" key="10">
    <source>
        <dbReference type="Proteomes" id="UP000274131"/>
    </source>
</evidence>
<keyword evidence="10" id="KW-1185">Reference proteome</keyword>
<dbReference type="GO" id="GO:0008380">
    <property type="term" value="P:RNA splicing"/>
    <property type="evidence" value="ECO:0007669"/>
    <property type="project" value="UniProtKB-KW"/>
</dbReference>
<dbReference type="GO" id="GO:0003723">
    <property type="term" value="F:RNA binding"/>
    <property type="evidence" value="ECO:0007669"/>
    <property type="project" value="UniProtKB-UniRule"/>
</dbReference>
<feature type="region of interest" description="Disordered" evidence="7">
    <location>
        <begin position="859"/>
        <end position="910"/>
    </location>
</feature>
<feature type="region of interest" description="Disordered" evidence="7">
    <location>
        <begin position="1"/>
        <end position="33"/>
    </location>
</feature>
<dbReference type="WBParaSite" id="EVEC_0000387001-mRNA-1">
    <property type="protein sequence ID" value="EVEC_0000387001-mRNA-1"/>
    <property type="gene ID" value="EVEC_0000387001"/>
</dbReference>
<evidence type="ECO:0000313" key="9">
    <source>
        <dbReference type="EMBL" id="VDD88435.1"/>
    </source>
</evidence>
<feature type="compositionally biased region" description="Acidic residues" evidence="7">
    <location>
        <begin position="11"/>
        <end position="29"/>
    </location>
</feature>
<evidence type="ECO:0000256" key="2">
    <source>
        <dbReference type="ARBA" id="ARBA00022664"/>
    </source>
</evidence>
<protein>
    <submittedName>
        <fullName evidence="11">RRM domain-containing protein</fullName>
    </submittedName>
</protein>
<dbReference type="InterPro" id="IPR008847">
    <property type="entry name" value="Suf"/>
</dbReference>
<dbReference type="PANTHER" id="PTHR17204:SF25">
    <property type="entry name" value="RRM DOMAIN-CONTAINING PROTEIN"/>
    <property type="match status" value="1"/>
</dbReference>
<evidence type="ECO:0000256" key="6">
    <source>
        <dbReference type="PROSITE-ProRule" id="PRU00176"/>
    </source>
</evidence>
<evidence type="ECO:0000256" key="1">
    <source>
        <dbReference type="ARBA" id="ARBA00004123"/>
    </source>
</evidence>
<gene>
    <name evidence="9" type="ORF">EVEC_LOCUS3578</name>
</gene>
<dbReference type="SMART" id="SM00360">
    <property type="entry name" value="RRM"/>
    <property type="match status" value="2"/>
</dbReference>
<dbReference type="PROSITE" id="PS50102">
    <property type="entry name" value="RRM"/>
    <property type="match status" value="2"/>
</dbReference>
<dbReference type="Gene3D" id="3.30.70.330">
    <property type="match status" value="2"/>
</dbReference>
<dbReference type="AlphaFoldDB" id="A0A0N4V1N6"/>
<dbReference type="Pfam" id="PF00076">
    <property type="entry name" value="RRM_1"/>
    <property type="match status" value="2"/>
</dbReference>
<dbReference type="InterPro" id="IPR000504">
    <property type="entry name" value="RRM_dom"/>
</dbReference>
<keyword evidence="3" id="KW-0677">Repeat</keyword>
<dbReference type="PANTHER" id="PTHR17204">
    <property type="entry name" value="PRE-MRNA PROCESSING PROTEIN PRP39-RELATED"/>
    <property type="match status" value="1"/>
</dbReference>
<organism evidence="11">
    <name type="scientific">Enterobius vermicularis</name>
    <name type="common">Human pinworm</name>
    <dbReference type="NCBI Taxonomy" id="51028"/>
    <lineage>
        <taxon>Eukaryota</taxon>
        <taxon>Metazoa</taxon>
        <taxon>Ecdysozoa</taxon>
        <taxon>Nematoda</taxon>
        <taxon>Chromadorea</taxon>
        <taxon>Rhabditida</taxon>
        <taxon>Spirurina</taxon>
        <taxon>Oxyuridomorpha</taxon>
        <taxon>Oxyuroidea</taxon>
        <taxon>Oxyuridae</taxon>
        <taxon>Enterobius</taxon>
    </lineage>
</organism>
<dbReference type="InterPro" id="IPR012677">
    <property type="entry name" value="Nucleotide-bd_a/b_plait_sf"/>
</dbReference>
<dbReference type="SMART" id="SM00386">
    <property type="entry name" value="HAT"/>
    <property type="match status" value="8"/>
</dbReference>
<dbReference type="GO" id="GO:0005634">
    <property type="term" value="C:nucleus"/>
    <property type="evidence" value="ECO:0007669"/>
    <property type="project" value="UniProtKB-SubCell"/>
</dbReference>